<dbReference type="PANTHER" id="PTHR42770:SF11">
    <property type="entry name" value="INNER MEMBRANE TRANSPORT PROTEIN YBAT"/>
    <property type="match status" value="1"/>
</dbReference>
<gene>
    <name evidence="7" type="ORF">SAMN05216200_102157</name>
</gene>
<evidence type="ECO:0000256" key="4">
    <source>
        <dbReference type="ARBA" id="ARBA00022989"/>
    </source>
</evidence>
<keyword evidence="2" id="KW-1003">Cell membrane</keyword>
<dbReference type="EMBL" id="FRDL01000002">
    <property type="protein sequence ID" value="SHN55658.1"/>
    <property type="molecule type" value="Genomic_DNA"/>
</dbReference>
<dbReference type="Pfam" id="PF13520">
    <property type="entry name" value="AA_permease_2"/>
    <property type="match status" value="1"/>
</dbReference>
<name>A0A1M7SB36_9RHOB</name>
<protein>
    <submittedName>
        <fullName evidence="7">Amino acid transporter</fullName>
    </submittedName>
</protein>
<dbReference type="InterPro" id="IPR050367">
    <property type="entry name" value="APC_superfamily"/>
</dbReference>
<accession>A0A1M7SB36</accession>
<feature type="transmembrane region" description="Helical" evidence="6">
    <location>
        <begin position="274"/>
        <end position="294"/>
    </location>
</feature>
<feature type="transmembrane region" description="Helical" evidence="6">
    <location>
        <begin position="49"/>
        <end position="69"/>
    </location>
</feature>
<dbReference type="InterPro" id="IPR002293">
    <property type="entry name" value="AA/rel_permease1"/>
</dbReference>
<feature type="transmembrane region" description="Helical" evidence="6">
    <location>
        <begin position="160"/>
        <end position="180"/>
    </location>
</feature>
<evidence type="ECO:0000256" key="2">
    <source>
        <dbReference type="ARBA" id="ARBA00022475"/>
    </source>
</evidence>
<evidence type="ECO:0000256" key="3">
    <source>
        <dbReference type="ARBA" id="ARBA00022692"/>
    </source>
</evidence>
<organism evidence="7 8">
    <name type="scientific">Oceanicella actignis</name>
    <dbReference type="NCBI Taxonomy" id="1189325"/>
    <lineage>
        <taxon>Bacteria</taxon>
        <taxon>Pseudomonadati</taxon>
        <taxon>Pseudomonadota</taxon>
        <taxon>Alphaproteobacteria</taxon>
        <taxon>Rhodobacterales</taxon>
        <taxon>Paracoccaceae</taxon>
        <taxon>Oceanicella</taxon>
    </lineage>
</organism>
<evidence type="ECO:0000313" key="8">
    <source>
        <dbReference type="Proteomes" id="UP000184066"/>
    </source>
</evidence>
<feature type="transmembrane region" description="Helical" evidence="6">
    <location>
        <begin position="130"/>
        <end position="153"/>
    </location>
</feature>
<proteinExistence type="predicted"/>
<dbReference type="AlphaFoldDB" id="A0A1M7SB36"/>
<comment type="subcellular location">
    <subcellularLocation>
        <location evidence="1">Cell membrane</location>
        <topology evidence="1">Multi-pass membrane protein</topology>
    </subcellularLocation>
</comment>
<dbReference type="Proteomes" id="UP000184066">
    <property type="component" value="Unassembled WGS sequence"/>
</dbReference>
<evidence type="ECO:0000256" key="6">
    <source>
        <dbReference type="SAM" id="Phobius"/>
    </source>
</evidence>
<dbReference type="PIRSF" id="PIRSF006060">
    <property type="entry name" value="AA_transporter"/>
    <property type="match status" value="1"/>
</dbReference>
<feature type="transmembrane region" description="Helical" evidence="6">
    <location>
        <begin position="21"/>
        <end position="43"/>
    </location>
</feature>
<keyword evidence="3 6" id="KW-0812">Transmembrane</keyword>
<sequence length="406" mass="39517">MRPAADGVPPQGLPRRLGPGLLTLYGVGIMVGAGIYALIGQVAALAGGWAPAAFFLAALVALPTALSYAELSARLPEAGGEAAYLREAFGLPMAGLAVAAAILGGAIMSGAAVLQAGAGYLGALIEAPRWALIVAMGAGLGAAAAIGAVGSLAMAAALTLAETGGLGLAIAAGFVAPPAADWQALDAHGPGPVPAGLGAAVVLAFFAFIGFEDMVNMAEETRDPARNMPRAVLGALALVAALYALTALAAMRAVPVAELAASDRPLALVVERGLPGWGGALALAAAAGALNGILAQVVMGSRMLYGVAKSVPALAFFRHVHPRLGAPARAAAAVAGALTAAALAAPVLSLAHASASVVLAVFAAVNVALIRLKRAGPPPPGAPDVPRAVPWIGVALSLAALAGGQA</sequence>
<feature type="transmembrane region" description="Helical" evidence="6">
    <location>
        <begin position="351"/>
        <end position="370"/>
    </location>
</feature>
<keyword evidence="4 6" id="KW-1133">Transmembrane helix</keyword>
<dbReference type="GO" id="GO:0022857">
    <property type="term" value="F:transmembrane transporter activity"/>
    <property type="evidence" value="ECO:0007669"/>
    <property type="project" value="InterPro"/>
</dbReference>
<feature type="transmembrane region" description="Helical" evidence="6">
    <location>
        <begin position="232"/>
        <end position="254"/>
    </location>
</feature>
<keyword evidence="5 6" id="KW-0472">Membrane</keyword>
<dbReference type="STRING" id="1189325.SAMN04488119_103351"/>
<dbReference type="PANTHER" id="PTHR42770">
    <property type="entry name" value="AMINO ACID TRANSPORTER-RELATED"/>
    <property type="match status" value="1"/>
</dbReference>
<dbReference type="GO" id="GO:0005886">
    <property type="term" value="C:plasma membrane"/>
    <property type="evidence" value="ECO:0007669"/>
    <property type="project" value="UniProtKB-SubCell"/>
</dbReference>
<dbReference type="RefSeq" id="WP_072746572.1">
    <property type="nucleotide sequence ID" value="NZ_FOHL01000003.1"/>
</dbReference>
<evidence type="ECO:0000256" key="1">
    <source>
        <dbReference type="ARBA" id="ARBA00004651"/>
    </source>
</evidence>
<reference evidence="7 8" key="1">
    <citation type="submission" date="2016-12" db="EMBL/GenBank/DDBJ databases">
        <authorList>
            <person name="Song W.-J."/>
            <person name="Kurnit D.M."/>
        </authorList>
    </citation>
    <scope>NUCLEOTIDE SEQUENCE [LARGE SCALE GENOMIC DNA]</scope>
    <source>
        <strain evidence="7 8">CGMCC 1.10808</strain>
    </source>
</reference>
<evidence type="ECO:0000256" key="5">
    <source>
        <dbReference type="ARBA" id="ARBA00023136"/>
    </source>
</evidence>
<feature type="transmembrane region" description="Helical" evidence="6">
    <location>
        <begin position="89"/>
        <end position="118"/>
    </location>
</feature>
<keyword evidence="8" id="KW-1185">Reference proteome</keyword>
<evidence type="ECO:0000313" key="7">
    <source>
        <dbReference type="EMBL" id="SHN55658.1"/>
    </source>
</evidence>
<dbReference type="Gene3D" id="1.20.1740.10">
    <property type="entry name" value="Amino acid/polyamine transporter I"/>
    <property type="match status" value="1"/>
</dbReference>
<feature type="transmembrane region" description="Helical" evidence="6">
    <location>
        <begin position="192"/>
        <end position="211"/>
    </location>
</feature>